<evidence type="ECO:0000313" key="2">
    <source>
        <dbReference type="Proteomes" id="UP000182204"/>
    </source>
</evidence>
<reference evidence="1 2" key="1">
    <citation type="submission" date="2015-11" db="EMBL/GenBank/DDBJ databases">
        <authorList>
            <person name="Hill K.K."/>
            <person name="Shirey T.B."/>
            <person name="Raphael B."/>
            <person name="Daligault H.E."/>
            <person name="Davenport K.W."/>
            <person name="Bruce D.C."/>
            <person name="Foley B.T."/>
            <person name="Johnson S.L."/>
        </authorList>
    </citation>
    <scope>NUCLEOTIDE SEQUENCE [LARGE SCALE GENOMIC DNA]</scope>
    <source>
        <strain evidence="1 2">CDC_1632</strain>
    </source>
</reference>
<protein>
    <submittedName>
        <fullName evidence="1">Putative lipoprotein</fullName>
    </submittedName>
</protein>
<dbReference type="EMBL" id="CP013243">
    <property type="protein sequence ID" value="APH14878.1"/>
    <property type="molecule type" value="Genomic_DNA"/>
</dbReference>
<sequence length="119" mass="14027">MKKNIFLILILSLLLCACEGEVNQPIEEQPVLYYKTIKVVVVSNKKTTWYAGTRWYKQKIKVKSKEYNIQKEFYLTDSGAFASMPYWNCKEGDMIAAELYSWKKESTEEIVKREINQLK</sequence>
<dbReference type="RefSeq" id="WP_012291524.1">
    <property type="nucleotide sequence ID" value="NZ_CP013241.1"/>
</dbReference>
<gene>
    <name evidence="1" type="ORF">NPD5_3902</name>
</gene>
<dbReference type="AlphaFoldDB" id="A0A1J1CT55"/>
<evidence type="ECO:0000313" key="1">
    <source>
        <dbReference type="EMBL" id="APH14878.1"/>
    </source>
</evidence>
<accession>A0A6M0XYV0</accession>
<name>A0A1J1CT55_CLOSG</name>
<dbReference type="PROSITE" id="PS51257">
    <property type="entry name" value="PROKAR_LIPOPROTEIN"/>
    <property type="match status" value="1"/>
</dbReference>
<dbReference type="Proteomes" id="UP000182204">
    <property type="component" value="Chromosome"/>
</dbReference>
<keyword evidence="1" id="KW-0449">Lipoprotein</keyword>
<organism evidence="1 2">
    <name type="scientific">Clostridium sporogenes</name>
    <dbReference type="NCBI Taxonomy" id="1509"/>
    <lineage>
        <taxon>Bacteria</taxon>
        <taxon>Bacillati</taxon>
        <taxon>Bacillota</taxon>
        <taxon>Clostridia</taxon>
        <taxon>Eubacteriales</taxon>
        <taxon>Clostridiaceae</taxon>
        <taxon>Clostridium</taxon>
    </lineage>
</organism>
<accession>A0A1J1CT55</accession>
<proteinExistence type="predicted"/>